<dbReference type="OrthoDB" id="4128951at2"/>
<proteinExistence type="predicted"/>
<comment type="caution">
    <text evidence="1">The sequence shown here is derived from an EMBL/GenBank/DDBJ whole genome shotgun (WGS) entry which is preliminary data.</text>
</comment>
<evidence type="ECO:0000313" key="1">
    <source>
        <dbReference type="EMBL" id="RKN44086.1"/>
    </source>
</evidence>
<organism evidence="1 2">
    <name type="scientific">Streptomyces hoynatensis</name>
    <dbReference type="NCBI Taxonomy" id="1141874"/>
    <lineage>
        <taxon>Bacteria</taxon>
        <taxon>Bacillati</taxon>
        <taxon>Actinomycetota</taxon>
        <taxon>Actinomycetes</taxon>
        <taxon>Kitasatosporales</taxon>
        <taxon>Streptomycetaceae</taxon>
        <taxon>Streptomyces</taxon>
    </lineage>
</organism>
<evidence type="ECO:0000313" key="2">
    <source>
        <dbReference type="Proteomes" id="UP000272474"/>
    </source>
</evidence>
<dbReference type="EMBL" id="RBAL01000004">
    <property type="protein sequence ID" value="RKN44086.1"/>
    <property type="molecule type" value="Genomic_DNA"/>
</dbReference>
<sequence length="192" mass="21243">MLASLGDFRTLRLDDSLVRLKRWEFTGAGEIPEVFGAEWVGEEHWPASEFASSYPDAPVLSARVAGLLREELLSAGRLVPVRRVRGAGPRKPGDAAELDHVVYVVEKVVDCLDPARSSAPRPPTGEIERAVFRPDALPVELPAFRLPQFPVAVYWNAWAVDRLRALLGPQVEARLAWSQDPAARPHPNLWGV</sequence>
<accession>A0A3A9Z9Y0</accession>
<dbReference type="AlphaFoldDB" id="A0A3A9Z9Y0"/>
<name>A0A3A9Z9Y0_9ACTN</name>
<protein>
    <submittedName>
        <fullName evidence="1">Uncharacterized protein</fullName>
    </submittedName>
</protein>
<reference evidence="1 2" key="1">
    <citation type="journal article" date="2014" name="Int. J. Syst. Evol. Microbiol.">
        <title>Streptomyces hoynatensis sp. nov., isolated from deep marine sediment.</title>
        <authorList>
            <person name="Veyisoglu A."/>
            <person name="Sahin N."/>
        </authorList>
    </citation>
    <scope>NUCLEOTIDE SEQUENCE [LARGE SCALE GENOMIC DNA]</scope>
    <source>
        <strain evidence="1 2">KCTC 29097</strain>
    </source>
</reference>
<gene>
    <name evidence="1" type="ORF">D7294_09650</name>
</gene>
<keyword evidence="2" id="KW-1185">Reference proteome</keyword>
<dbReference type="Proteomes" id="UP000272474">
    <property type="component" value="Unassembled WGS sequence"/>
</dbReference>